<dbReference type="AlphaFoldDB" id="A0A1E7FJH8"/>
<evidence type="ECO:0000259" key="3">
    <source>
        <dbReference type="Pfam" id="PF00394"/>
    </source>
</evidence>
<dbReference type="InterPro" id="IPR045087">
    <property type="entry name" value="Cu-oxidase_fam"/>
</dbReference>
<feature type="domain" description="Plastocyanin-like" evidence="3">
    <location>
        <begin position="250"/>
        <end position="340"/>
    </location>
</feature>
<dbReference type="PANTHER" id="PTHR11709">
    <property type="entry name" value="MULTI-COPPER OXIDASE"/>
    <property type="match status" value="1"/>
</dbReference>
<dbReference type="Gene3D" id="2.60.40.420">
    <property type="entry name" value="Cupredoxins - blue copper proteins"/>
    <property type="match status" value="2"/>
</dbReference>
<dbReference type="InterPro" id="IPR002355">
    <property type="entry name" value="Cu_oxidase_Cu_BS"/>
</dbReference>
<keyword evidence="6" id="KW-1185">Reference proteome</keyword>
<feature type="region of interest" description="Disordered" evidence="2">
    <location>
        <begin position="525"/>
        <end position="580"/>
    </location>
</feature>
<dbReference type="InterPro" id="IPR011706">
    <property type="entry name" value="Cu-oxidase_C"/>
</dbReference>
<dbReference type="Proteomes" id="UP000095751">
    <property type="component" value="Unassembled WGS sequence"/>
</dbReference>
<evidence type="ECO:0000259" key="4">
    <source>
        <dbReference type="Pfam" id="PF07731"/>
    </source>
</evidence>
<sequence>MKVFILSINYLLVVVFAITICFLGSTNDVVFAADDEAEEQASSSVNGNVNVNADVQPDEIYSKDGLLDTTLTVDYLVSLNGTRYAPAYNGKIVFNRLNSNGISESLLSYQDYWGKSYQNLHFHGLNLNPNIETNAFAIDGGGIEYTYDFDIPLDHIGGLSFYHNHFHGTATYSSLSGLFGAFIVETENDPYITALQDNADGSAEEIILLFSESSTEVVDNNNNGQEGVPVPVPVNFIPIIMSFDWFALTNGKLNPEFSFSVGKTIYFRTVNAGELPPVPLSIDNHTLYPIGADSSYPIPKTTDNDNDNDNEEVDRIVIDAGSRIEFAVKFDTPGTYLMRRGSSDYNIIGPGCAAVFGPAFDGVTTCISYDKEDIIEQPMSSGTSKTVTMDLSNSVPMFQIPYDGIFQPGGGYGMNMLIGNPHHVSGNITAGTCEEWTIASNPPGLIPHTFHIHSVPFLVTSEHGIELDTPFWRDTYPVLDNITATVCFPPTDVGYMVNVHCHMPAHQDAGMFGMYKVLPSVVETSTTNTVESEDDTAGADDDDADDDDVDEEKGSSDNEDADDAGTDEEQESSATTTATNENTPTILLFVPLVLTSSNRIDYVNVNINNNNVNSNNCIGIITTTKLFADMTSSSSSSSSSTPIPTPSANTNTNTNTNTNAQYSRCGIDYPELVVFDLDACFWDQEMYQMSTIPTKDNIVLGSLGDCDEGDDNEKGVIGVYSGQNKISLHTGSVLALQEHFDGIQYPGMKLLEIKPGISIWDIVCIRDWNNLDINQIGRQPPLLSSNKATSHFPNLRKFTNIRYDKMLFFDDCNWGDHCGMVAKSCKEKDTNKGVVTHRTPNGLTESDWRKGIELYKNANARNASDQ</sequence>
<dbReference type="PANTHER" id="PTHR11709:SF504">
    <property type="entry name" value="PLASTOCYANIN-LIKE DOMAIN-CONTAINING PROTEIN"/>
    <property type="match status" value="1"/>
</dbReference>
<evidence type="ECO:0000313" key="5">
    <source>
        <dbReference type="EMBL" id="OEU18307.1"/>
    </source>
</evidence>
<accession>A0A1E7FJH8</accession>
<dbReference type="GO" id="GO:0006826">
    <property type="term" value="P:iron ion transport"/>
    <property type="evidence" value="ECO:0007669"/>
    <property type="project" value="TreeGrafter"/>
</dbReference>
<dbReference type="GO" id="GO:0016791">
    <property type="term" value="F:phosphatase activity"/>
    <property type="evidence" value="ECO:0007669"/>
    <property type="project" value="InterPro"/>
</dbReference>
<feature type="region of interest" description="Disordered" evidence="2">
    <location>
        <begin position="631"/>
        <end position="657"/>
    </location>
</feature>
<dbReference type="GO" id="GO:0005507">
    <property type="term" value="F:copper ion binding"/>
    <property type="evidence" value="ECO:0007669"/>
    <property type="project" value="InterPro"/>
</dbReference>
<dbReference type="GO" id="GO:0005886">
    <property type="term" value="C:plasma membrane"/>
    <property type="evidence" value="ECO:0007669"/>
    <property type="project" value="TreeGrafter"/>
</dbReference>
<dbReference type="SUPFAM" id="SSF49503">
    <property type="entry name" value="Cupredoxins"/>
    <property type="match status" value="3"/>
</dbReference>
<feature type="compositionally biased region" description="Acidic residues" evidence="2">
    <location>
        <begin position="531"/>
        <end position="571"/>
    </location>
</feature>
<dbReference type="Pfam" id="PF00394">
    <property type="entry name" value="Cu-oxidase"/>
    <property type="match status" value="1"/>
</dbReference>
<dbReference type="InterPro" id="IPR001117">
    <property type="entry name" value="Cu-oxidase_2nd"/>
</dbReference>
<dbReference type="OrthoDB" id="2865258at2759"/>
<dbReference type="EMBL" id="KV784356">
    <property type="protein sequence ID" value="OEU18307.1"/>
    <property type="molecule type" value="Genomic_DNA"/>
</dbReference>
<gene>
    <name evidence="5" type="ORF">FRACYDRAFT_236585</name>
</gene>
<evidence type="ECO:0000313" key="6">
    <source>
        <dbReference type="Proteomes" id="UP000095751"/>
    </source>
</evidence>
<dbReference type="Gene3D" id="3.40.50.1000">
    <property type="entry name" value="HAD superfamily/HAD-like"/>
    <property type="match status" value="1"/>
</dbReference>
<dbReference type="KEGG" id="fcy:FRACYDRAFT_236585"/>
<dbReference type="Pfam" id="PF07731">
    <property type="entry name" value="Cu-oxidase_2"/>
    <property type="match status" value="1"/>
</dbReference>
<keyword evidence="1" id="KW-0479">Metal-binding</keyword>
<organism evidence="5 6">
    <name type="scientific">Fragilariopsis cylindrus CCMP1102</name>
    <dbReference type="NCBI Taxonomy" id="635003"/>
    <lineage>
        <taxon>Eukaryota</taxon>
        <taxon>Sar</taxon>
        <taxon>Stramenopiles</taxon>
        <taxon>Ochrophyta</taxon>
        <taxon>Bacillariophyta</taxon>
        <taxon>Bacillariophyceae</taxon>
        <taxon>Bacillariophycidae</taxon>
        <taxon>Bacillariales</taxon>
        <taxon>Bacillariaceae</taxon>
        <taxon>Fragilariopsis</taxon>
    </lineage>
</organism>
<evidence type="ECO:0008006" key="7">
    <source>
        <dbReference type="Google" id="ProtNLM"/>
    </source>
</evidence>
<protein>
    <recommendedName>
        <fullName evidence="7">Multicopper oxidase</fullName>
    </recommendedName>
</protein>
<dbReference type="InterPro" id="IPR023214">
    <property type="entry name" value="HAD_sf"/>
</dbReference>
<dbReference type="Pfam" id="PF12689">
    <property type="entry name" value="Acid_PPase"/>
    <property type="match status" value="1"/>
</dbReference>
<dbReference type="InterPro" id="IPR008972">
    <property type="entry name" value="Cupredoxin"/>
</dbReference>
<name>A0A1E7FJH8_9STRA</name>
<evidence type="ECO:0000256" key="1">
    <source>
        <dbReference type="ARBA" id="ARBA00022723"/>
    </source>
</evidence>
<feature type="domain" description="Plastocyanin-like" evidence="4">
    <location>
        <begin position="425"/>
        <end position="519"/>
    </location>
</feature>
<reference evidence="5 6" key="1">
    <citation type="submission" date="2016-09" db="EMBL/GenBank/DDBJ databases">
        <title>Extensive genetic diversity and differential bi-allelic expression allows diatom success in the polar Southern Ocean.</title>
        <authorList>
            <consortium name="DOE Joint Genome Institute"/>
            <person name="Mock T."/>
            <person name="Otillar R.P."/>
            <person name="Strauss J."/>
            <person name="Dupont C."/>
            <person name="Frickenhaus S."/>
            <person name="Maumus F."/>
            <person name="Mcmullan M."/>
            <person name="Sanges R."/>
            <person name="Schmutz J."/>
            <person name="Toseland A."/>
            <person name="Valas R."/>
            <person name="Veluchamy A."/>
            <person name="Ward B.J."/>
            <person name="Allen A."/>
            <person name="Barry K."/>
            <person name="Falciatore A."/>
            <person name="Ferrante M."/>
            <person name="Fortunato A.E."/>
            <person name="Gloeckner G."/>
            <person name="Gruber A."/>
            <person name="Hipkin R."/>
            <person name="Janech M."/>
            <person name="Kroth P."/>
            <person name="Leese F."/>
            <person name="Lindquist E."/>
            <person name="Lyon B.R."/>
            <person name="Martin J."/>
            <person name="Mayer C."/>
            <person name="Parker M."/>
            <person name="Quesneville H."/>
            <person name="Raymond J."/>
            <person name="Uhlig C."/>
            <person name="Valentin K.U."/>
            <person name="Worden A.Z."/>
            <person name="Armbrust E.V."/>
            <person name="Bowler C."/>
            <person name="Green B."/>
            <person name="Moulton V."/>
            <person name="Van Oosterhout C."/>
            <person name="Grigoriev I."/>
        </authorList>
    </citation>
    <scope>NUCLEOTIDE SEQUENCE [LARGE SCALE GENOMIC DNA]</scope>
    <source>
        <strain evidence="5 6">CCMP1102</strain>
    </source>
</reference>
<evidence type="ECO:0000256" key="2">
    <source>
        <dbReference type="SAM" id="MobiDB-lite"/>
    </source>
</evidence>
<dbReference type="InParanoid" id="A0A1E7FJH8"/>
<dbReference type="GO" id="GO:0016491">
    <property type="term" value="F:oxidoreductase activity"/>
    <property type="evidence" value="ECO:0007669"/>
    <property type="project" value="InterPro"/>
</dbReference>
<dbReference type="PROSITE" id="PS00080">
    <property type="entry name" value="MULTICOPPER_OXIDASE2"/>
    <property type="match status" value="1"/>
</dbReference>
<proteinExistence type="predicted"/>
<dbReference type="InterPro" id="IPR010036">
    <property type="entry name" value="MDP_1_eu_arc"/>
</dbReference>